<feature type="chain" id="PRO_5045396675" description="NAC domain-containing protein" evidence="5">
    <location>
        <begin position="26"/>
        <end position="101"/>
    </location>
</feature>
<accession>A0ABQ9AER6</accession>
<organism evidence="7 8">
    <name type="scientific">Salix suchowensis</name>
    <dbReference type="NCBI Taxonomy" id="1278906"/>
    <lineage>
        <taxon>Eukaryota</taxon>
        <taxon>Viridiplantae</taxon>
        <taxon>Streptophyta</taxon>
        <taxon>Embryophyta</taxon>
        <taxon>Tracheophyta</taxon>
        <taxon>Spermatophyta</taxon>
        <taxon>Magnoliopsida</taxon>
        <taxon>eudicotyledons</taxon>
        <taxon>Gunneridae</taxon>
        <taxon>Pentapetalae</taxon>
        <taxon>rosids</taxon>
        <taxon>fabids</taxon>
        <taxon>Malpighiales</taxon>
        <taxon>Salicaceae</taxon>
        <taxon>Saliceae</taxon>
        <taxon>Salix</taxon>
    </lineage>
</organism>
<dbReference type="InterPro" id="IPR044799">
    <property type="entry name" value="SOG1-like"/>
</dbReference>
<keyword evidence="5" id="KW-0732">Signal</keyword>
<evidence type="ECO:0000313" key="7">
    <source>
        <dbReference type="EMBL" id="KAJ6333473.1"/>
    </source>
</evidence>
<evidence type="ECO:0000256" key="1">
    <source>
        <dbReference type="ARBA" id="ARBA00023015"/>
    </source>
</evidence>
<feature type="domain" description="NAC" evidence="6">
    <location>
        <begin position="77"/>
        <end position="101"/>
    </location>
</feature>
<dbReference type="PANTHER" id="PTHR31079">
    <property type="entry name" value="NAC DOMAIN-CONTAINING PROTEIN 73"/>
    <property type="match status" value="1"/>
</dbReference>
<evidence type="ECO:0000313" key="8">
    <source>
        <dbReference type="Proteomes" id="UP001141253"/>
    </source>
</evidence>
<dbReference type="EMBL" id="JAPFFI010000021">
    <property type="protein sequence ID" value="KAJ6333473.1"/>
    <property type="molecule type" value="Genomic_DNA"/>
</dbReference>
<keyword evidence="2" id="KW-0238">DNA-binding</keyword>
<feature type="signal peptide" evidence="5">
    <location>
        <begin position="1"/>
        <end position="25"/>
    </location>
</feature>
<proteinExistence type="predicted"/>
<evidence type="ECO:0000259" key="6">
    <source>
        <dbReference type="PROSITE" id="PS51005"/>
    </source>
</evidence>
<keyword evidence="1" id="KW-0805">Transcription regulation</keyword>
<evidence type="ECO:0000256" key="4">
    <source>
        <dbReference type="ARBA" id="ARBA00023242"/>
    </source>
</evidence>
<evidence type="ECO:0000256" key="2">
    <source>
        <dbReference type="ARBA" id="ARBA00023125"/>
    </source>
</evidence>
<dbReference type="Proteomes" id="UP001141253">
    <property type="component" value="Chromosome 11"/>
</dbReference>
<keyword evidence="8" id="KW-1185">Reference proteome</keyword>
<dbReference type="PANTHER" id="PTHR31079:SF20">
    <property type="entry name" value="NAC DOMAIN-CONTAINING PROTEIN 10"/>
    <property type="match status" value="1"/>
</dbReference>
<name>A0ABQ9AER6_9ROSI</name>
<reference evidence="7" key="1">
    <citation type="submission" date="2022-10" db="EMBL/GenBank/DDBJ databases">
        <authorList>
            <person name="Hyden B.L."/>
            <person name="Feng K."/>
            <person name="Yates T."/>
            <person name="Jawdy S."/>
            <person name="Smart L.B."/>
            <person name="Muchero W."/>
        </authorList>
    </citation>
    <scope>NUCLEOTIDE SEQUENCE</scope>
    <source>
        <tissue evidence="7">Shoot tip</tissue>
    </source>
</reference>
<keyword evidence="3" id="KW-0804">Transcription</keyword>
<keyword evidence="4" id="KW-0539">Nucleus</keyword>
<protein>
    <recommendedName>
        <fullName evidence="6">NAC domain-containing protein</fullName>
    </recommendedName>
</protein>
<dbReference type="SUPFAM" id="SSF101941">
    <property type="entry name" value="NAC domain"/>
    <property type="match status" value="1"/>
</dbReference>
<reference evidence="7" key="2">
    <citation type="journal article" date="2023" name="Int. J. Mol. Sci.">
        <title>De Novo Assembly and Annotation of 11 Diverse Shrub Willow (Salix) Genomes Reveals Novel Gene Organization in Sex-Linked Regions.</title>
        <authorList>
            <person name="Hyden B."/>
            <person name="Feng K."/>
            <person name="Yates T.B."/>
            <person name="Jawdy S."/>
            <person name="Cereghino C."/>
            <person name="Smart L.B."/>
            <person name="Muchero W."/>
        </authorList>
    </citation>
    <scope>NUCLEOTIDE SEQUENCE</scope>
    <source>
        <tissue evidence="7">Shoot tip</tissue>
    </source>
</reference>
<dbReference type="PROSITE" id="PS51005">
    <property type="entry name" value="NAC"/>
    <property type="match status" value="1"/>
</dbReference>
<dbReference type="InterPro" id="IPR036093">
    <property type="entry name" value="NAC_dom_sf"/>
</dbReference>
<gene>
    <name evidence="7" type="ORF">OIU77_009360</name>
</gene>
<comment type="caution">
    <text evidence="7">The sequence shown here is derived from an EMBL/GenBank/DDBJ whole genome shotgun (WGS) entry which is preliminary data.</text>
</comment>
<sequence length="101" mass="11234">MYSLIYTNSLSLSLSLSLCPRIATCSELEVETTGKTPLWDENKRNSTIEMTWCSSNSVYERAFQLDQVGIIHDLPGLPAGVKFDPTDQEILGHLEAKVLSD</sequence>
<dbReference type="InterPro" id="IPR003441">
    <property type="entry name" value="NAC-dom"/>
</dbReference>
<evidence type="ECO:0000256" key="3">
    <source>
        <dbReference type="ARBA" id="ARBA00023163"/>
    </source>
</evidence>
<evidence type="ECO:0000256" key="5">
    <source>
        <dbReference type="SAM" id="SignalP"/>
    </source>
</evidence>